<name>A0A0P0YYU8_9HYPH</name>
<dbReference type="Pfam" id="PF07331">
    <property type="entry name" value="TctB"/>
    <property type="match status" value="1"/>
</dbReference>
<accession>A0A0P0YYU8</accession>
<keyword evidence="1" id="KW-0812">Transmembrane</keyword>
<feature type="transmembrane region" description="Helical" evidence="1">
    <location>
        <begin position="66"/>
        <end position="88"/>
    </location>
</feature>
<dbReference type="EMBL" id="LC066373">
    <property type="protein sequence ID" value="BAT26791.1"/>
    <property type="molecule type" value="Genomic_DNA"/>
</dbReference>
<proteinExistence type="predicted"/>
<evidence type="ECO:0000259" key="2">
    <source>
        <dbReference type="Pfam" id="PF07331"/>
    </source>
</evidence>
<feature type="transmembrane region" description="Helical" evidence="1">
    <location>
        <begin position="33"/>
        <end position="54"/>
    </location>
</feature>
<organism evidence="3">
    <name type="scientific">Aurantimonas coralicida</name>
    <dbReference type="NCBI Taxonomy" id="182270"/>
    <lineage>
        <taxon>Bacteria</taxon>
        <taxon>Pseudomonadati</taxon>
        <taxon>Pseudomonadota</taxon>
        <taxon>Alphaproteobacteria</taxon>
        <taxon>Hyphomicrobiales</taxon>
        <taxon>Aurantimonadaceae</taxon>
        <taxon>Aurantimonas</taxon>
    </lineage>
</organism>
<dbReference type="RefSeq" id="WP_024352340.1">
    <property type="nucleotide sequence ID" value="NZ_BBWN01000055.1"/>
</dbReference>
<evidence type="ECO:0000256" key="1">
    <source>
        <dbReference type="SAM" id="Phobius"/>
    </source>
</evidence>
<sequence length="148" mass="16147">MGRILVALAAIALVFFFWSEAAAYPRTAARLPNLLGWIVLILALAAIAQTLLAWRREKVAGTLVLVPPFAWRDIAVGTGFAGLIVLYAWSINHVGYLVATPLFLLIPLAVLRPIGWTATVLTTLVVTGFIWAVFVYFLNLSIPLYPAV</sequence>
<keyword evidence="1" id="KW-0472">Membrane</keyword>
<feature type="domain" description="DUF1468" evidence="2">
    <location>
        <begin position="5"/>
        <end position="143"/>
    </location>
</feature>
<reference evidence="3" key="1">
    <citation type="journal article" date="2015" name="Proc. Natl. Acad. Sci. U.S.A.">
        <title>Bacterial clade with the ribosomal RNA operon on a small plasmid rather than the chromosome.</title>
        <authorList>
            <person name="Anda M."/>
            <person name="Ohtsubo Y."/>
            <person name="Okubo T."/>
            <person name="Sugawara M."/>
            <person name="Nagata Y."/>
            <person name="Tsuda M."/>
            <person name="Minamisawa K."/>
            <person name="Mitsui H."/>
        </authorList>
    </citation>
    <scope>NUCLEOTIDE SEQUENCE</scope>
    <source>
        <strain evidence="3">DSM 14790</strain>
    </source>
</reference>
<evidence type="ECO:0000313" key="3">
    <source>
        <dbReference type="EMBL" id="BAT26791.1"/>
    </source>
</evidence>
<dbReference type="InterPro" id="IPR009936">
    <property type="entry name" value="DUF1468"/>
</dbReference>
<dbReference type="AlphaFoldDB" id="A0A0P0YYU8"/>
<protein>
    <recommendedName>
        <fullName evidence="2">DUF1468 domain-containing protein</fullName>
    </recommendedName>
</protein>
<keyword evidence="1" id="KW-1133">Transmembrane helix</keyword>
<feature type="transmembrane region" description="Helical" evidence="1">
    <location>
        <begin position="94"/>
        <end position="111"/>
    </location>
</feature>
<feature type="transmembrane region" description="Helical" evidence="1">
    <location>
        <begin position="118"/>
        <end position="138"/>
    </location>
</feature>